<dbReference type="AlphaFoldDB" id="A0A380A0E9"/>
<dbReference type="EMBL" id="UGYN01000002">
    <property type="protein sequence ID" value="SUI70813.1"/>
    <property type="molecule type" value="Genomic_DNA"/>
</dbReference>
<organism evidence="1 2">
    <name type="scientific">Serratia quinivorans</name>
    <dbReference type="NCBI Taxonomy" id="137545"/>
    <lineage>
        <taxon>Bacteria</taxon>
        <taxon>Pseudomonadati</taxon>
        <taxon>Pseudomonadota</taxon>
        <taxon>Gammaproteobacteria</taxon>
        <taxon>Enterobacterales</taxon>
        <taxon>Yersiniaceae</taxon>
        <taxon>Serratia</taxon>
    </lineage>
</organism>
<dbReference type="Proteomes" id="UP000255529">
    <property type="component" value="Unassembled WGS sequence"/>
</dbReference>
<reference evidence="1 2" key="1">
    <citation type="submission" date="2018-06" db="EMBL/GenBank/DDBJ databases">
        <authorList>
            <consortium name="Pathogen Informatics"/>
            <person name="Doyle S."/>
        </authorList>
    </citation>
    <scope>NUCLEOTIDE SEQUENCE [LARGE SCALE GENOMIC DNA]</scope>
    <source>
        <strain evidence="1 2">NCTC11544</strain>
    </source>
</reference>
<proteinExistence type="predicted"/>
<evidence type="ECO:0000313" key="1">
    <source>
        <dbReference type="EMBL" id="SUI70813.1"/>
    </source>
</evidence>
<evidence type="ECO:0000313" key="2">
    <source>
        <dbReference type="Proteomes" id="UP000255529"/>
    </source>
</evidence>
<accession>A0A380A0E9</accession>
<protein>
    <submittedName>
        <fullName evidence="1">Uncharacterized protein</fullName>
    </submittedName>
</protein>
<dbReference type="RefSeq" id="WP_071284026.1">
    <property type="nucleotide sequence ID" value="NZ_CAMKUF010000003.1"/>
</dbReference>
<gene>
    <name evidence="1" type="ORF">NCTC11544_03224</name>
</gene>
<name>A0A380A0E9_9GAMM</name>
<sequence>MTKTTNKGLQVTVDPEIAGELAYMLKLQQTCGAPVQLENVEGLIHYILASIADGSRRPGSWERGLLVQLGLVADGDEHQVYRAHYGEQGH</sequence>